<dbReference type="RefSeq" id="WP_307047404.1">
    <property type="nucleotide sequence ID" value="NZ_JAUSYA010000001.1"/>
</dbReference>
<organism evidence="2 3">
    <name type="scientific">Streptomyces achromogenes</name>
    <dbReference type="NCBI Taxonomy" id="67255"/>
    <lineage>
        <taxon>Bacteria</taxon>
        <taxon>Bacillati</taxon>
        <taxon>Actinomycetota</taxon>
        <taxon>Actinomycetes</taxon>
        <taxon>Kitasatosporales</taxon>
        <taxon>Streptomycetaceae</taxon>
        <taxon>Streptomyces</taxon>
    </lineage>
</organism>
<sequence>MNDDVRNIALGVIAAGISAALGWVTRTYLWRRRLRRKQAFFGLPENSECLLVVNRDAGSADLAVHRHDVFALLELAALIKDCGAGAEVVTQDAARQGFGERTEFCVGGPGSNRRMAAHIQALLPGVRVNTDREPGPDRLAFQIGAEHYRMESGVTEFVLLARLTAGRRRGARPVFLFCGQRAINNQAATRYLVRRHERLARKYGDGSFVLLLKVVNSHAYGPDVVELVDDVTRQAQAPLPEATIVTGT</sequence>
<dbReference type="Proteomes" id="UP001243364">
    <property type="component" value="Unassembled WGS sequence"/>
</dbReference>
<keyword evidence="1" id="KW-0472">Membrane</keyword>
<proteinExistence type="predicted"/>
<keyword evidence="3" id="KW-1185">Reference proteome</keyword>
<keyword evidence="1" id="KW-1133">Transmembrane helix</keyword>
<comment type="caution">
    <text evidence="2">The sequence shown here is derived from an EMBL/GenBank/DDBJ whole genome shotgun (WGS) entry which is preliminary data.</text>
</comment>
<gene>
    <name evidence="2" type="ORF">QFZ56_006375</name>
</gene>
<evidence type="ECO:0000313" key="2">
    <source>
        <dbReference type="EMBL" id="MDQ0687412.1"/>
    </source>
</evidence>
<feature type="transmembrane region" description="Helical" evidence="1">
    <location>
        <begin position="6"/>
        <end position="29"/>
    </location>
</feature>
<name>A0ABU0Q9S4_STRAH</name>
<keyword evidence="1" id="KW-0812">Transmembrane</keyword>
<dbReference type="EMBL" id="JAUSYA010000001">
    <property type="protein sequence ID" value="MDQ0687412.1"/>
    <property type="molecule type" value="Genomic_DNA"/>
</dbReference>
<accession>A0ABU0Q9S4</accession>
<evidence type="ECO:0000313" key="3">
    <source>
        <dbReference type="Proteomes" id="UP001243364"/>
    </source>
</evidence>
<evidence type="ECO:0008006" key="4">
    <source>
        <dbReference type="Google" id="ProtNLM"/>
    </source>
</evidence>
<reference evidence="2 3" key="1">
    <citation type="submission" date="2023-07" db="EMBL/GenBank/DDBJ databases">
        <title>Comparative genomics of wheat-associated soil bacteria to identify genetic determinants of phenazine resistance.</title>
        <authorList>
            <person name="Mouncey N."/>
        </authorList>
    </citation>
    <scope>NUCLEOTIDE SEQUENCE [LARGE SCALE GENOMIC DNA]</scope>
    <source>
        <strain evidence="2 3">W4I19-2</strain>
    </source>
</reference>
<protein>
    <recommendedName>
        <fullName evidence="4">Secreted protein</fullName>
    </recommendedName>
</protein>
<evidence type="ECO:0000256" key="1">
    <source>
        <dbReference type="SAM" id="Phobius"/>
    </source>
</evidence>